<dbReference type="EMBL" id="SZON01000688">
    <property type="protein sequence ID" value="TKI94508.1"/>
    <property type="molecule type" value="Genomic_DNA"/>
</dbReference>
<evidence type="ECO:0000313" key="2">
    <source>
        <dbReference type="EMBL" id="TKI94508.1"/>
    </source>
</evidence>
<evidence type="ECO:0000313" key="1">
    <source>
        <dbReference type="EMBL" id="TKH07764.1"/>
    </source>
</evidence>
<dbReference type="Proteomes" id="UP000306037">
    <property type="component" value="Unassembled WGS sequence"/>
</dbReference>
<comment type="caution">
    <text evidence="1">The sequence shown here is derived from an EMBL/GenBank/DDBJ whole genome shotgun (WGS) entry which is preliminary data.</text>
</comment>
<name>A0A4U2MC64_9BACI</name>
<dbReference type="AlphaFoldDB" id="A0A4U2MC64"/>
<evidence type="ECO:0000313" key="3">
    <source>
        <dbReference type="Proteomes" id="UP000305222"/>
    </source>
</evidence>
<sequence length="49" mass="6031">MLSPIKNHRDEVYRIDVCIVENPMERGIYETYMINEFQARYNVNKVFYK</sequence>
<dbReference type="EMBL" id="SZOM01000558">
    <property type="protein sequence ID" value="TKH07764.1"/>
    <property type="molecule type" value="Genomic_DNA"/>
</dbReference>
<dbReference type="Proteomes" id="UP000305222">
    <property type="component" value="Unassembled WGS sequence"/>
</dbReference>
<organism evidence="1 4">
    <name type="scientific">Bacillus wiedmannii</name>
    <dbReference type="NCBI Taxonomy" id="1890302"/>
    <lineage>
        <taxon>Bacteria</taxon>
        <taxon>Bacillati</taxon>
        <taxon>Bacillota</taxon>
        <taxon>Bacilli</taxon>
        <taxon>Bacillales</taxon>
        <taxon>Bacillaceae</taxon>
        <taxon>Bacillus</taxon>
        <taxon>Bacillus cereus group</taxon>
    </lineage>
</organism>
<accession>A0A4U2MC64</accession>
<gene>
    <name evidence="1" type="ORF">FC694_30410</name>
    <name evidence="2" type="ORF">FC699_15415</name>
</gene>
<proteinExistence type="predicted"/>
<protein>
    <submittedName>
        <fullName evidence="1">Excinuclease ABC subunit C</fullName>
    </submittedName>
</protein>
<reference evidence="3 4" key="1">
    <citation type="journal article" date="2019" name="Environ. Microbiol.">
        <title>An active ?-lactamase is a part of an orchestrated cell wall stress resistance network of Bacillus subtilis and related rhizosphere species.</title>
        <authorList>
            <person name="Bucher T."/>
            <person name="Keren-Paz A."/>
            <person name="Hausser J."/>
            <person name="Olender T."/>
            <person name="Cytryn E."/>
            <person name="Kolodkin-Gal I."/>
        </authorList>
    </citation>
    <scope>NUCLEOTIDE SEQUENCE [LARGE SCALE GENOMIC DNA]</scope>
    <source>
        <strain evidence="2 3">I5</strain>
        <strain evidence="1 4">I71</strain>
    </source>
</reference>
<evidence type="ECO:0000313" key="4">
    <source>
        <dbReference type="Proteomes" id="UP000306037"/>
    </source>
</evidence>